<dbReference type="EMBL" id="BAAATE010000086">
    <property type="protein sequence ID" value="GAA2702717.1"/>
    <property type="molecule type" value="Genomic_DNA"/>
</dbReference>
<organism evidence="1 2">
    <name type="scientific">Nonomuraea recticatena</name>
    <dbReference type="NCBI Taxonomy" id="46178"/>
    <lineage>
        <taxon>Bacteria</taxon>
        <taxon>Bacillati</taxon>
        <taxon>Actinomycetota</taxon>
        <taxon>Actinomycetes</taxon>
        <taxon>Streptosporangiales</taxon>
        <taxon>Streptosporangiaceae</taxon>
        <taxon>Nonomuraea</taxon>
    </lineage>
</organism>
<evidence type="ECO:0008006" key="3">
    <source>
        <dbReference type="Google" id="ProtNLM"/>
    </source>
</evidence>
<name>A0ABN3THP1_9ACTN</name>
<sequence length="166" mass="18928">MIRRQHIDGLRKRTAGFDFLVGAWTVKNRRLRAPLTGQDDWYTTRAIATASTLHNGAISIDEMWFPELGFAGSSIRVHDAAAGDWTIYWVNSSTGHLQPPVRGRWQEDGTFVADGPDTFDGRDIIARYMWHSITPTSAVWEQAFSIDDRATWETNWVMTWTRVADV</sequence>
<accession>A0ABN3THP1</accession>
<protein>
    <recommendedName>
        <fullName evidence="3">DUF1579 domain-containing protein</fullName>
    </recommendedName>
</protein>
<reference evidence="1 2" key="1">
    <citation type="journal article" date="2019" name="Int. J. Syst. Evol. Microbiol.">
        <title>The Global Catalogue of Microorganisms (GCM) 10K type strain sequencing project: providing services to taxonomists for standard genome sequencing and annotation.</title>
        <authorList>
            <consortium name="The Broad Institute Genomics Platform"/>
            <consortium name="The Broad Institute Genome Sequencing Center for Infectious Disease"/>
            <person name="Wu L."/>
            <person name="Ma J."/>
        </authorList>
    </citation>
    <scope>NUCLEOTIDE SEQUENCE [LARGE SCALE GENOMIC DNA]</scope>
    <source>
        <strain evidence="1 2">JCM 6835</strain>
    </source>
</reference>
<gene>
    <name evidence="1" type="ORF">GCM10010412_100850</name>
</gene>
<dbReference type="Proteomes" id="UP001501666">
    <property type="component" value="Unassembled WGS sequence"/>
</dbReference>
<comment type="caution">
    <text evidence="1">The sequence shown here is derived from an EMBL/GenBank/DDBJ whole genome shotgun (WGS) entry which is preliminary data.</text>
</comment>
<dbReference type="RefSeq" id="WP_346158308.1">
    <property type="nucleotide sequence ID" value="NZ_BAAATE010000086.1"/>
</dbReference>
<keyword evidence="2" id="KW-1185">Reference proteome</keyword>
<evidence type="ECO:0000313" key="2">
    <source>
        <dbReference type="Proteomes" id="UP001501666"/>
    </source>
</evidence>
<proteinExistence type="predicted"/>
<evidence type="ECO:0000313" key="1">
    <source>
        <dbReference type="EMBL" id="GAA2702717.1"/>
    </source>
</evidence>